<sequence length="291" mass="30434">MLSMPMALILSSHVAASMVGGGASQRVLNAAKIDTVLVPTVLYGRHPGWGAPGGGPVEQDQFEGILSGISDQGLLDITDIVLTGYFADVGQIFDTAAVIDVVRKGRRVNKGVKAFSREPFVVVDPIMGDAPGGLYVSPAIAAAIKDQLISRADLVTPNLFELGHITGRPLTDLASMVRAARAMARPVLVSSLPRHGQIGVLYVDEQQAWLVAHDRLPKAPNGTGDALTAAFISRILAGDDAKTALEQAVAATVSLVMRAQEWAAPELPLVAAADVLVKPLVTLEAEAVQTA</sequence>
<dbReference type="AlphaFoldDB" id="A0A495D6R0"/>
<protein>
    <recommendedName>
        <fullName evidence="1">pyridoxal kinase</fullName>
        <ecNumber evidence="1">2.7.1.35</ecNumber>
    </recommendedName>
</protein>
<dbReference type="Proteomes" id="UP000273675">
    <property type="component" value="Unassembled WGS sequence"/>
</dbReference>
<comment type="caution">
    <text evidence="8">The sequence shown here is derived from an EMBL/GenBank/DDBJ whole genome shotgun (WGS) entry which is preliminary data.</text>
</comment>
<proteinExistence type="predicted"/>
<dbReference type="GO" id="GO:0009443">
    <property type="term" value="P:pyridoxal 5'-phosphate salvage"/>
    <property type="evidence" value="ECO:0007669"/>
    <property type="project" value="InterPro"/>
</dbReference>
<dbReference type="Gene3D" id="3.40.1190.20">
    <property type="match status" value="1"/>
</dbReference>
<dbReference type="EC" id="2.7.1.35" evidence="1"/>
<gene>
    <name evidence="8" type="ORF">C7435_1983</name>
</gene>
<dbReference type="InterPro" id="IPR029056">
    <property type="entry name" value="Ribokinase-like"/>
</dbReference>
<accession>A0A495D6R0</accession>
<keyword evidence="6" id="KW-0732">Signal</keyword>
<evidence type="ECO:0000256" key="5">
    <source>
        <dbReference type="ARBA" id="ARBA00022840"/>
    </source>
</evidence>
<dbReference type="PANTHER" id="PTHR10534">
    <property type="entry name" value="PYRIDOXAL KINASE"/>
    <property type="match status" value="1"/>
</dbReference>
<dbReference type="GO" id="GO:0005524">
    <property type="term" value="F:ATP binding"/>
    <property type="evidence" value="ECO:0007669"/>
    <property type="project" value="UniProtKB-KW"/>
</dbReference>
<evidence type="ECO:0000259" key="7">
    <source>
        <dbReference type="Pfam" id="PF08543"/>
    </source>
</evidence>
<keyword evidence="4 8" id="KW-0418">Kinase</keyword>
<keyword evidence="2" id="KW-0808">Transferase</keyword>
<evidence type="ECO:0000256" key="2">
    <source>
        <dbReference type="ARBA" id="ARBA00022679"/>
    </source>
</evidence>
<dbReference type="OrthoDB" id="9800808at2"/>
<organism evidence="8 9">
    <name type="scientific">Maricaulis maris</name>
    <dbReference type="NCBI Taxonomy" id="74318"/>
    <lineage>
        <taxon>Bacteria</taxon>
        <taxon>Pseudomonadati</taxon>
        <taxon>Pseudomonadota</taxon>
        <taxon>Alphaproteobacteria</taxon>
        <taxon>Maricaulales</taxon>
        <taxon>Maricaulaceae</taxon>
        <taxon>Maricaulis</taxon>
    </lineage>
</organism>
<dbReference type="GO" id="GO:0005829">
    <property type="term" value="C:cytosol"/>
    <property type="evidence" value="ECO:0007669"/>
    <property type="project" value="TreeGrafter"/>
</dbReference>
<dbReference type="EMBL" id="RBIM01000004">
    <property type="protein sequence ID" value="RKQ96650.1"/>
    <property type="molecule type" value="Genomic_DNA"/>
</dbReference>
<evidence type="ECO:0000256" key="1">
    <source>
        <dbReference type="ARBA" id="ARBA00012104"/>
    </source>
</evidence>
<dbReference type="SUPFAM" id="SSF53613">
    <property type="entry name" value="Ribokinase-like"/>
    <property type="match status" value="1"/>
</dbReference>
<name>A0A495D6R0_9PROT</name>
<dbReference type="InterPro" id="IPR013749">
    <property type="entry name" value="PM/HMP-P_kinase-1"/>
</dbReference>
<evidence type="ECO:0000313" key="9">
    <source>
        <dbReference type="Proteomes" id="UP000273675"/>
    </source>
</evidence>
<keyword evidence="5" id="KW-0067">ATP-binding</keyword>
<evidence type="ECO:0000313" key="8">
    <source>
        <dbReference type="EMBL" id="RKQ96650.1"/>
    </source>
</evidence>
<dbReference type="PANTHER" id="PTHR10534:SF2">
    <property type="entry name" value="PYRIDOXAL KINASE"/>
    <property type="match status" value="1"/>
</dbReference>
<feature type="domain" description="Pyridoxamine kinase/Phosphomethylpyrimidine kinase" evidence="7">
    <location>
        <begin position="119"/>
        <end position="252"/>
    </location>
</feature>
<evidence type="ECO:0000256" key="3">
    <source>
        <dbReference type="ARBA" id="ARBA00022741"/>
    </source>
</evidence>
<dbReference type="Pfam" id="PF08543">
    <property type="entry name" value="Phos_pyr_kin"/>
    <property type="match status" value="1"/>
</dbReference>
<evidence type="ECO:0000256" key="4">
    <source>
        <dbReference type="ARBA" id="ARBA00022777"/>
    </source>
</evidence>
<feature type="chain" id="PRO_5019762451" description="pyridoxal kinase" evidence="6">
    <location>
        <begin position="18"/>
        <end position="291"/>
    </location>
</feature>
<reference evidence="8 9" key="1">
    <citation type="submission" date="2018-10" db="EMBL/GenBank/DDBJ databases">
        <title>Genomic Encyclopedia of Type Strains, Phase IV (KMG-IV): sequencing the most valuable type-strain genomes for metagenomic binning, comparative biology and taxonomic classification.</title>
        <authorList>
            <person name="Goeker M."/>
        </authorList>
    </citation>
    <scope>NUCLEOTIDE SEQUENCE [LARGE SCALE GENOMIC DNA]</scope>
    <source>
        <strain evidence="8 9">DSM 4734</strain>
    </source>
</reference>
<keyword evidence="3" id="KW-0547">Nucleotide-binding</keyword>
<feature type="signal peptide" evidence="6">
    <location>
        <begin position="1"/>
        <end position="17"/>
    </location>
</feature>
<evidence type="ECO:0000256" key="6">
    <source>
        <dbReference type="SAM" id="SignalP"/>
    </source>
</evidence>
<dbReference type="InterPro" id="IPR004625">
    <property type="entry name" value="PyrdxlKinase"/>
</dbReference>
<dbReference type="RefSeq" id="WP_121211215.1">
    <property type="nucleotide sequence ID" value="NZ_RBIM01000004.1"/>
</dbReference>
<dbReference type="GO" id="GO:0008478">
    <property type="term" value="F:pyridoxal kinase activity"/>
    <property type="evidence" value="ECO:0007669"/>
    <property type="project" value="UniProtKB-EC"/>
</dbReference>